<dbReference type="EMBL" id="KV425623">
    <property type="protein sequence ID" value="KZT20294.1"/>
    <property type="molecule type" value="Genomic_DNA"/>
</dbReference>
<organism evidence="1 2">
    <name type="scientific">Neolentinus lepideus HHB14362 ss-1</name>
    <dbReference type="NCBI Taxonomy" id="1314782"/>
    <lineage>
        <taxon>Eukaryota</taxon>
        <taxon>Fungi</taxon>
        <taxon>Dikarya</taxon>
        <taxon>Basidiomycota</taxon>
        <taxon>Agaricomycotina</taxon>
        <taxon>Agaricomycetes</taxon>
        <taxon>Gloeophyllales</taxon>
        <taxon>Gloeophyllaceae</taxon>
        <taxon>Neolentinus</taxon>
    </lineage>
</organism>
<feature type="non-terminal residue" evidence="1">
    <location>
        <position position="1"/>
    </location>
</feature>
<dbReference type="InParanoid" id="A0A165NYN8"/>
<sequence>SNLSGLEIPSCTDHLITSLFANDTTVYLSANSDDFATLTSILEDWCTAARAKFNVNKTEVILIRSRAFQDRFVADHTLRAGDSRIPDNVHIAQEGEAVQILGAWYGNRINAEAPWTPVVEAINKDLERWDRGHPTLEGRKLIVQMVIGGRTQYLTKVQGMPKHIEAHLEKHARQFVWQDKPFSPTNLETLFAPIDQGGRQLLDLAACNEAIVVKDLCEYLVPLREGRKTWQLLQDALLAVRTPKSGSSLDPTMKVNVFLQTWKTSIGPQVMMSPLIRNQLQVAQKYGLHMEGIAFSREILCEMPIWFH</sequence>
<dbReference type="OrthoDB" id="2205812at2759"/>
<dbReference type="STRING" id="1314782.A0A165NYN8"/>
<dbReference type="AlphaFoldDB" id="A0A165NYN8"/>
<evidence type="ECO:0008006" key="3">
    <source>
        <dbReference type="Google" id="ProtNLM"/>
    </source>
</evidence>
<gene>
    <name evidence="1" type="ORF">NEOLEDRAFT_1024701</name>
</gene>
<accession>A0A165NYN8</accession>
<keyword evidence="2" id="KW-1185">Reference proteome</keyword>
<dbReference type="Proteomes" id="UP000076761">
    <property type="component" value="Unassembled WGS sequence"/>
</dbReference>
<proteinExistence type="predicted"/>
<evidence type="ECO:0000313" key="1">
    <source>
        <dbReference type="EMBL" id="KZT20294.1"/>
    </source>
</evidence>
<evidence type="ECO:0000313" key="2">
    <source>
        <dbReference type="Proteomes" id="UP000076761"/>
    </source>
</evidence>
<feature type="non-terminal residue" evidence="1">
    <location>
        <position position="308"/>
    </location>
</feature>
<protein>
    <recommendedName>
        <fullName evidence="3">Reverse transcriptase domain-containing protein</fullName>
    </recommendedName>
</protein>
<name>A0A165NYN8_9AGAM</name>
<reference evidence="1 2" key="1">
    <citation type="journal article" date="2016" name="Mol. Biol. Evol.">
        <title>Comparative Genomics of Early-Diverging Mushroom-Forming Fungi Provides Insights into the Origins of Lignocellulose Decay Capabilities.</title>
        <authorList>
            <person name="Nagy L.G."/>
            <person name="Riley R."/>
            <person name="Tritt A."/>
            <person name="Adam C."/>
            <person name="Daum C."/>
            <person name="Floudas D."/>
            <person name="Sun H."/>
            <person name="Yadav J.S."/>
            <person name="Pangilinan J."/>
            <person name="Larsson K.H."/>
            <person name="Matsuura K."/>
            <person name="Barry K."/>
            <person name="Labutti K."/>
            <person name="Kuo R."/>
            <person name="Ohm R.A."/>
            <person name="Bhattacharya S.S."/>
            <person name="Shirouzu T."/>
            <person name="Yoshinaga Y."/>
            <person name="Martin F.M."/>
            <person name="Grigoriev I.V."/>
            <person name="Hibbett D.S."/>
        </authorList>
    </citation>
    <scope>NUCLEOTIDE SEQUENCE [LARGE SCALE GENOMIC DNA]</scope>
    <source>
        <strain evidence="1 2">HHB14362 ss-1</strain>
    </source>
</reference>